<keyword evidence="1" id="KW-0732">Signal</keyword>
<evidence type="ECO:0008006" key="4">
    <source>
        <dbReference type="Google" id="ProtNLM"/>
    </source>
</evidence>
<protein>
    <recommendedName>
        <fullName evidence="4">Oxygen tolerance</fullName>
    </recommendedName>
</protein>
<dbReference type="InterPro" id="IPR025738">
    <property type="entry name" value="BatD"/>
</dbReference>
<sequence length="470" mass="53880">MSLSRLLTLCFALLWISPSWALSLQLSQAQITAGSRLTLQLELSSSSEQPPNWQLPAAWQTHFTLIEQQHQGVISPRGEWIHRWEVLLEHRQAASIERQLRLPPIQIQGQRSSEVQLRILPAHPSRAAAQQRARAAQTEPVMIEQQVETRLAYPQQTLIYELIIRYQGQPQRPRLSQLDLHNATGRDWGQGREQSIRQQGSLWEEARWLALIHLEDQPAQIGERYFSTHLYWPGASTERLVEVEAEPIHIQLRPYPSQWPAEQPWLVAKQVVLSARWIDPPAELAPGQAVELEILLQAEGQIAARLPEFDPQDLAALPAQVQRISSERRNAQLRRGRTPALLGELRQRFLITPERRLELPELAVYWWDSEQHQLQVALSQPEPLQLNHARAQTTTELEQASGAALLEEWQQLASAEIERLSHLQSNSQFWLVGWFALLLGAALSWRYFWPATRPLPELNATAERSQPPQP</sequence>
<accession>A0ABW8PVW9</accession>
<dbReference type="Proteomes" id="UP001621714">
    <property type="component" value="Unassembled WGS sequence"/>
</dbReference>
<reference evidence="2 3" key="1">
    <citation type="submission" date="2024-02" db="EMBL/GenBank/DDBJ databases">
        <title>Marinospirillum sp. MEB 164 isolated from Lonar lake sediment.</title>
        <authorList>
            <person name="Joshi A."/>
            <person name="Thite S."/>
        </authorList>
    </citation>
    <scope>NUCLEOTIDE SEQUENCE [LARGE SCALE GENOMIC DNA]</scope>
    <source>
        <strain evidence="2 3">MEB164</strain>
    </source>
</reference>
<keyword evidence="3" id="KW-1185">Reference proteome</keyword>
<name>A0ABW8PVW9_9GAMM</name>
<feature type="chain" id="PRO_5045184405" description="Oxygen tolerance" evidence="1">
    <location>
        <begin position="22"/>
        <end position="470"/>
    </location>
</feature>
<dbReference type="RefSeq" id="WP_405338135.1">
    <property type="nucleotide sequence ID" value="NZ_JBANFI010000003.1"/>
</dbReference>
<dbReference type="PANTHER" id="PTHR40940:SF1">
    <property type="entry name" value="PROTEIN BATD"/>
    <property type="match status" value="1"/>
</dbReference>
<gene>
    <name evidence="2" type="ORF">V6U78_05220</name>
</gene>
<dbReference type="EMBL" id="JBANFI010000003">
    <property type="protein sequence ID" value="MFK7160433.1"/>
    <property type="molecule type" value="Genomic_DNA"/>
</dbReference>
<evidence type="ECO:0000256" key="1">
    <source>
        <dbReference type="SAM" id="SignalP"/>
    </source>
</evidence>
<evidence type="ECO:0000313" key="2">
    <source>
        <dbReference type="EMBL" id="MFK7160433.1"/>
    </source>
</evidence>
<dbReference type="PANTHER" id="PTHR40940">
    <property type="entry name" value="PROTEIN BATD-RELATED"/>
    <property type="match status" value="1"/>
</dbReference>
<feature type="signal peptide" evidence="1">
    <location>
        <begin position="1"/>
        <end position="21"/>
    </location>
</feature>
<comment type="caution">
    <text evidence="2">The sequence shown here is derived from an EMBL/GenBank/DDBJ whole genome shotgun (WGS) entry which is preliminary data.</text>
</comment>
<organism evidence="2 3">
    <name type="scientific">Marinospirillum alkalitolerans</name>
    <dbReference type="NCBI Taxonomy" id="3123374"/>
    <lineage>
        <taxon>Bacteria</taxon>
        <taxon>Pseudomonadati</taxon>
        <taxon>Pseudomonadota</taxon>
        <taxon>Gammaproteobacteria</taxon>
        <taxon>Oceanospirillales</taxon>
        <taxon>Oceanospirillaceae</taxon>
        <taxon>Marinospirillum</taxon>
    </lineage>
</organism>
<proteinExistence type="predicted"/>
<evidence type="ECO:0000313" key="3">
    <source>
        <dbReference type="Proteomes" id="UP001621714"/>
    </source>
</evidence>